<reference evidence="5" key="1">
    <citation type="submission" date="2021-10" db="EMBL/GenBank/DDBJ databases">
        <title>Tropical sea cucumber genome reveals ecological adaptation and Cuvierian tubules defense mechanism.</title>
        <authorList>
            <person name="Chen T."/>
        </authorList>
    </citation>
    <scope>NUCLEOTIDE SEQUENCE</scope>
    <source>
        <strain evidence="5">Nanhai2018</strain>
        <tissue evidence="5">Muscle</tissue>
    </source>
</reference>
<evidence type="ECO:0000313" key="5">
    <source>
        <dbReference type="EMBL" id="KAJ8034516.1"/>
    </source>
</evidence>
<dbReference type="AlphaFoldDB" id="A0A9Q1H6S4"/>
<evidence type="ECO:0000313" key="6">
    <source>
        <dbReference type="Proteomes" id="UP001152320"/>
    </source>
</evidence>
<dbReference type="Proteomes" id="UP001152320">
    <property type="component" value="Chromosome 10"/>
</dbReference>
<comment type="caution">
    <text evidence="5">The sequence shown here is derived from an EMBL/GenBank/DDBJ whole genome shotgun (WGS) entry which is preliminary data.</text>
</comment>
<protein>
    <recommendedName>
        <fullName evidence="4">HYR domain-containing protein</fullName>
    </recommendedName>
</protein>
<evidence type="ECO:0000256" key="2">
    <source>
        <dbReference type="SAM" id="MobiDB-lite"/>
    </source>
</evidence>
<accession>A0A9Q1H6S4</accession>
<feature type="transmembrane region" description="Helical" evidence="3">
    <location>
        <begin position="195"/>
        <end position="219"/>
    </location>
</feature>
<keyword evidence="1" id="KW-0677">Repeat</keyword>
<evidence type="ECO:0000256" key="3">
    <source>
        <dbReference type="SAM" id="Phobius"/>
    </source>
</evidence>
<evidence type="ECO:0000256" key="1">
    <source>
        <dbReference type="ARBA" id="ARBA00022737"/>
    </source>
</evidence>
<keyword evidence="3" id="KW-0472">Membrane</keyword>
<feature type="domain" description="HYR" evidence="4">
    <location>
        <begin position="103"/>
        <end position="188"/>
    </location>
</feature>
<proteinExistence type="predicted"/>
<evidence type="ECO:0000259" key="4">
    <source>
        <dbReference type="PROSITE" id="PS50825"/>
    </source>
</evidence>
<feature type="compositionally biased region" description="Polar residues" evidence="2">
    <location>
        <begin position="270"/>
        <end position="288"/>
    </location>
</feature>
<name>A0A9Q1H6S4_HOLLE</name>
<organism evidence="5 6">
    <name type="scientific">Holothuria leucospilota</name>
    <name type="common">Black long sea cucumber</name>
    <name type="synonym">Mertensiothuria leucospilota</name>
    <dbReference type="NCBI Taxonomy" id="206669"/>
    <lineage>
        <taxon>Eukaryota</taxon>
        <taxon>Metazoa</taxon>
        <taxon>Echinodermata</taxon>
        <taxon>Eleutherozoa</taxon>
        <taxon>Echinozoa</taxon>
        <taxon>Holothuroidea</taxon>
        <taxon>Aspidochirotacea</taxon>
        <taxon>Aspidochirotida</taxon>
        <taxon>Holothuriidae</taxon>
        <taxon>Holothuria</taxon>
    </lineage>
</organism>
<dbReference type="EMBL" id="JAIZAY010000010">
    <property type="protein sequence ID" value="KAJ8034516.1"/>
    <property type="molecule type" value="Genomic_DNA"/>
</dbReference>
<dbReference type="OrthoDB" id="6515930at2759"/>
<keyword evidence="3" id="KW-1133">Transmembrane helix</keyword>
<gene>
    <name evidence="5" type="ORF">HOLleu_21392</name>
</gene>
<feature type="region of interest" description="Disordered" evidence="2">
    <location>
        <begin position="266"/>
        <end position="288"/>
    </location>
</feature>
<dbReference type="InterPro" id="IPR003410">
    <property type="entry name" value="HYR_dom"/>
</dbReference>
<keyword evidence="3" id="KW-0812">Transmembrane</keyword>
<dbReference type="PROSITE" id="PS50825">
    <property type="entry name" value="HYR"/>
    <property type="match status" value="1"/>
</dbReference>
<keyword evidence="6" id="KW-1185">Reference proteome</keyword>
<sequence>MCLKNSNRSISPFVFFTIQLQTHNQPPNCPNTETNLSALRGTQTTIATYGPFFCSDVEQSSILATCNPVSGSPFNIGGNNVVSRTCTESGDLANSCNFLVSQLDPDTGPLVPACPSFPFMISASVGSNSAVADYGVILCADLQEGSIAAICQPAAGSLFSIGSNVVRCTCVDNGNLTSNCVFNVIVQESSENFPIWFVLVPSAAFIIGMLLLVSVILVLKRPKARERRRSDDTLMEAVTNTSHSTVMEEMSYTDVKIKPQCSSHEGGIQHTGSLHENGTPGYTTSIQPSGELYSRNIYKGDDPYHAIE</sequence>